<feature type="domain" description="Peptidase M24" evidence="5">
    <location>
        <begin position="5"/>
        <end position="61"/>
    </location>
</feature>
<organism evidence="6 7">
    <name type="scientific">Diaphorina citri</name>
    <name type="common">Asian citrus psyllid</name>
    <dbReference type="NCBI Taxonomy" id="121845"/>
    <lineage>
        <taxon>Eukaryota</taxon>
        <taxon>Metazoa</taxon>
        <taxon>Ecdysozoa</taxon>
        <taxon>Arthropoda</taxon>
        <taxon>Hexapoda</taxon>
        <taxon>Insecta</taxon>
        <taxon>Pterygota</taxon>
        <taxon>Neoptera</taxon>
        <taxon>Paraneoptera</taxon>
        <taxon>Hemiptera</taxon>
        <taxon>Sternorrhyncha</taxon>
        <taxon>Psylloidea</taxon>
        <taxon>Psyllidae</taxon>
        <taxon>Diaphorininae</taxon>
        <taxon>Diaphorina</taxon>
    </lineage>
</organism>
<dbReference type="PaxDb" id="121845-A0A3Q0IQC1"/>
<evidence type="ECO:0000259" key="5">
    <source>
        <dbReference type="Pfam" id="PF00557"/>
    </source>
</evidence>
<keyword evidence="6" id="KW-1185">Reference proteome</keyword>
<dbReference type="KEGG" id="dci:103507972"/>
<evidence type="ECO:0000313" key="7">
    <source>
        <dbReference type="RefSeq" id="XP_026678499.1"/>
    </source>
</evidence>
<dbReference type="InterPro" id="IPR002467">
    <property type="entry name" value="Pept_M24A_MAP1"/>
</dbReference>
<keyword evidence="2" id="KW-0645">Protease</keyword>
<proteinExistence type="predicted"/>
<dbReference type="PANTHER" id="PTHR43330">
    <property type="entry name" value="METHIONINE AMINOPEPTIDASE"/>
    <property type="match status" value="1"/>
</dbReference>
<dbReference type="GO" id="GO:0070006">
    <property type="term" value="F:metalloaminopeptidase activity"/>
    <property type="evidence" value="ECO:0007669"/>
    <property type="project" value="InterPro"/>
</dbReference>
<dbReference type="Proteomes" id="UP000079169">
    <property type="component" value="Unplaced"/>
</dbReference>
<dbReference type="Pfam" id="PF00557">
    <property type="entry name" value="Peptidase_M24"/>
    <property type="match status" value="2"/>
</dbReference>
<keyword evidence="4" id="KW-0378">Hydrolase</keyword>
<keyword evidence="1" id="KW-0031">Aminopeptidase</keyword>
<dbReference type="STRING" id="121845.A0A3Q0IQC1"/>
<dbReference type="GeneID" id="103507972"/>
<dbReference type="InterPro" id="IPR036005">
    <property type="entry name" value="Creatinase/aminopeptidase-like"/>
</dbReference>
<feature type="domain" description="Peptidase M24" evidence="5">
    <location>
        <begin position="92"/>
        <end position="170"/>
    </location>
</feature>
<dbReference type="GO" id="GO:0006508">
    <property type="term" value="P:proteolysis"/>
    <property type="evidence" value="ECO:0007669"/>
    <property type="project" value="UniProtKB-KW"/>
</dbReference>
<dbReference type="GO" id="GO:0005829">
    <property type="term" value="C:cytosol"/>
    <property type="evidence" value="ECO:0007669"/>
    <property type="project" value="TreeGrafter"/>
</dbReference>
<protein>
    <submittedName>
        <fullName evidence="7">Methionine aminopeptidase 1-like</fullName>
    </submittedName>
</protein>
<sequence length="191" mass="21308">MFVLSTDEIDRIVHEACVERECYPSPLNYYEFPRSCCTSVNEVICHGIPDLRPLANGDICNGKHQCFSELGCLNSASVQGISKPMSSQEDIPVRSYCGHGIHRLFHTAPSIPHYAKNKAVGVMKPGHSFTIEPMISQGSWRDELWPDKWTAVTIDGLLSAQFEHTLLVTDTGCEILTARNPPTPYFLDQNV</sequence>
<evidence type="ECO:0000256" key="2">
    <source>
        <dbReference type="ARBA" id="ARBA00022670"/>
    </source>
</evidence>
<name>A0A3Q0IQC1_DIACI</name>
<dbReference type="InterPro" id="IPR000994">
    <property type="entry name" value="Pept_M24"/>
</dbReference>
<evidence type="ECO:0000256" key="1">
    <source>
        <dbReference type="ARBA" id="ARBA00022438"/>
    </source>
</evidence>
<evidence type="ECO:0000256" key="4">
    <source>
        <dbReference type="ARBA" id="ARBA00022801"/>
    </source>
</evidence>
<dbReference type="Gene3D" id="3.90.230.10">
    <property type="entry name" value="Creatinase/methionine aminopeptidase superfamily"/>
    <property type="match status" value="2"/>
</dbReference>
<dbReference type="SUPFAM" id="SSF55920">
    <property type="entry name" value="Creatinase/aminopeptidase"/>
    <property type="match status" value="1"/>
</dbReference>
<keyword evidence="3" id="KW-0479">Metal-binding</keyword>
<dbReference type="PROSITE" id="PS00680">
    <property type="entry name" value="MAP_1"/>
    <property type="match status" value="1"/>
</dbReference>
<dbReference type="PANTHER" id="PTHR43330:SF7">
    <property type="entry name" value="METHIONINE AMINOPEPTIDASE 1"/>
    <property type="match status" value="1"/>
</dbReference>
<reference evidence="7" key="1">
    <citation type="submission" date="2025-08" db="UniProtKB">
        <authorList>
            <consortium name="RefSeq"/>
        </authorList>
    </citation>
    <scope>IDENTIFICATION</scope>
</reference>
<dbReference type="GO" id="GO:0046872">
    <property type="term" value="F:metal ion binding"/>
    <property type="evidence" value="ECO:0007669"/>
    <property type="project" value="UniProtKB-KW"/>
</dbReference>
<dbReference type="AlphaFoldDB" id="A0A3Q0IQC1"/>
<accession>A0A3Q0IQC1</accession>
<dbReference type="RefSeq" id="XP_026678499.1">
    <property type="nucleotide sequence ID" value="XM_026822698.1"/>
</dbReference>
<evidence type="ECO:0000313" key="6">
    <source>
        <dbReference type="Proteomes" id="UP000079169"/>
    </source>
</evidence>
<evidence type="ECO:0000256" key="3">
    <source>
        <dbReference type="ARBA" id="ARBA00022723"/>
    </source>
</evidence>
<gene>
    <name evidence="7" type="primary">LOC103507972</name>
</gene>